<evidence type="ECO:0000313" key="2">
    <source>
        <dbReference type="EMBL" id="MCT2589417.1"/>
    </source>
</evidence>
<keyword evidence="3" id="KW-1185">Reference proteome</keyword>
<sequence length="153" mass="16004">MLWAPGTPAAPSAATAAATPDPCTGDAAGHRAEFDRLIGIELGEAASGETHVATRLGTLGRQVCDLLLPPPLSACIRQAQKRAQKQKRGRQQRTASGLRLSFSLPGALVGLPVETLTPSAGCCAPTITTRRTYGYANCWPNGSTSTRCCSRSR</sequence>
<name>A0ABT2JNG3_9ACTN</name>
<evidence type="ECO:0008006" key="4">
    <source>
        <dbReference type="Google" id="ProtNLM"/>
    </source>
</evidence>
<proteinExistence type="predicted"/>
<dbReference type="EMBL" id="JAJAGO010000002">
    <property type="protein sequence ID" value="MCT2589417.1"/>
    <property type="molecule type" value="Genomic_DNA"/>
</dbReference>
<feature type="region of interest" description="Disordered" evidence="1">
    <location>
        <begin position="1"/>
        <end position="26"/>
    </location>
</feature>
<protein>
    <recommendedName>
        <fullName evidence="4">Transposase</fullName>
    </recommendedName>
</protein>
<dbReference type="RefSeq" id="WP_260216390.1">
    <property type="nucleotide sequence ID" value="NZ_JAJAGO010000002.1"/>
</dbReference>
<gene>
    <name evidence="2" type="ORF">LHJ74_05640</name>
</gene>
<organism evidence="2 3">
    <name type="scientific">Streptomyces gossypii</name>
    <dbReference type="NCBI Taxonomy" id="2883101"/>
    <lineage>
        <taxon>Bacteria</taxon>
        <taxon>Bacillati</taxon>
        <taxon>Actinomycetota</taxon>
        <taxon>Actinomycetes</taxon>
        <taxon>Kitasatosporales</taxon>
        <taxon>Streptomycetaceae</taxon>
        <taxon>Streptomyces</taxon>
    </lineage>
</organism>
<accession>A0ABT2JNG3</accession>
<comment type="caution">
    <text evidence="2">The sequence shown here is derived from an EMBL/GenBank/DDBJ whole genome shotgun (WGS) entry which is preliminary data.</text>
</comment>
<evidence type="ECO:0000313" key="3">
    <source>
        <dbReference type="Proteomes" id="UP001156389"/>
    </source>
</evidence>
<reference evidence="2 3" key="1">
    <citation type="submission" date="2021-10" db="EMBL/GenBank/DDBJ databases">
        <title>Streptomyces gossypii sp. nov., isolated from soil collected from cotton field.</title>
        <authorList>
            <person name="Ge X."/>
            <person name="Chen X."/>
            <person name="Liu W."/>
        </authorList>
    </citation>
    <scope>NUCLEOTIDE SEQUENCE [LARGE SCALE GENOMIC DNA]</scope>
    <source>
        <strain evidence="2 3">N2-109</strain>
    </source>
</reference>
<evidence type="ECO:0000256" key="1">
    <source>
        <dbReference type="SAM" id="MobiDB-lite"/>
    </source>
</evidence>
<dbReference type="Proteomes" id="UP001156389">
    <property type="component" value="Unassembled WGS sequence"/>
</dbReference>